<dbReference type="Pfam" id="PF04107">
    <property type="entry name" value="GCS2"/>
    <property type="match status" value="1"/>
</dbReference>
<evidence type="ECO:0000313" key="7">
    <source>
        <dbReference type="Proteomes" id="UP000186758"/>
    </source>
</evidence>
<evidence type="ECO:0000256" key="1">
    <source>
        <dbReference type="ARBA" id="ARBA00012220"/>
    </source>
</evidence>
<dbReference type="GO" id="GO:0005524">
    <property type="term" value="F:ATP binding"/>
    <property type="evidence" value="ECO:0007669"/>
    <property type="project" value="UniProtKB-KW"/>
</dbReference>
<evidence type="ECO:0000256" key="4">
    <source>
        <dbReference type="ARBA" id="ARBA00022840"/>
    </source>
</evidence>
<keyword evidence="4" id="KW-0067">ATP-binding</keyword>
<proteinExistence type="predicted"/>
<dbReference type="InterPro" id="IPR014746">
    <property type="entry name" value="Gln_synth/guanido_kin_cat_dom"/>
</dbReference>
<dbReference type="PANTHER" id="PTHR34378">
    <property type="entry name" value="GLUTAMATE--CYSTEINE LIGASE, CHLOROPLASTIC"/>
    <property type="match status" value="1"/>
</dbReference>
<protein>
    <recommendedName>
        <fullName evidence="1">glutamate--cysteine ligase</fullName>
        <ecNumber evidence="1">6.3.2.2</ecNumber>
    </recommendedName>
</protein>
<dbReference type="GO" id="GO:0006750">
    <property type="term" value="P:glutathione biosynthetic process"/>
    <property type="evidence" value="ECO:0007669"/>
    <property type="project" value="InterPro"/>
</dbReference>
<comment type="caution">
    <text evidence="6">The sequence shown here is derived from an EMBL/GenBank/DDBJ whole genome shotgun (WGS) entry which is preliminary data.</text>
</comment>
<evidence type="ECO:0000256" key="3">
    <source>
        <dbReference type="ARBA" id="ARBA00022741"/>
    </source>
</evidence>
<gene>
    <name evidence="6" type="ORF">BO223_02400</name>
</gene>
<sequence>MTPIAEYIQSGETPQTGRVGVEVEHFLLDHASGHPLTASQVEDMLEELRPDYDQAFYEDGRLIALQDAHTLITLEPGSQFEVSFLYTRDMDQLKAWYDQAMAPVMKLVETQGADVVWSGGLPTVPADEVRRIDKHRYEYMEAWFARTGNRGREMMKATASVHVSIDYADEADFVRKVRAANILHPLLAFLMSNTPDYAGQDNPDILLRDSIWSDTDPARTGIPDGLFDEGFGYQGYADWLEQIPVILMVDGETYVPEPDLTVGQTGEKYGWNKAHIQHLLSMAFPDVRVKNFIEIRSADSVKPPYITAYAALIRALFYSRETVDWVLSLAQSADEIQAAKAALRKDDWNAGIYGQPVTAVLDELDSRARQAMTSADARHYAPLHEKIMARKHMFEG</sequence>
<dbReference type="EMBL" id="MPJZ01000033">
    <property type="protein sequence ID" value="OLU46327.1"/>
    <property type="molecule type" value="Genomic_DNA"/>
</dbReference>
<keyword evidence="2" id="KW-0436">Ligase</keyword>
<accession>A0A1Q9YMC5</accession>
<dbReference type="InterPro" id="IPR006336">
    <property type="entry name" value="GCS2"/>
</dbReference>
<evidence type="ECO:0000256" key="2">
    <source>
        <dbReference type="ARBA" id="ARBA00022598"/>
    </source>
</evidence>
<dbReference type="SUPFAM" id="SSF55931">
    <property type="entry name" value="Glutamine synthetase/guanido kinase"/>
    <property type="match status" value="1"/>
</dbReference>
<evidence type="ECO:0000313" key="6">
    <source>
        <dbReference type="EMBL" id="OLU46327.1"/>
    </source>
</evidence>
<dbReference type="EC" id="6.3.2.2" evidence="1"/>
<dbReference type="GO" id="GO:0004357">
    <property type="term" value="F:glutamate-cysteine ligase activity"/>
    <property type="evidence" value="ECO:0007669"/>
    <property type="project" value="UniProtKB-EC"/>
</dbReference>
<dbReference type="PANTHER" id="PTHR34378:SF1">
    <property type="entry name" value="GLUTAMATE--CYSTEINE LIGASE, CHLOROPLASTIC"/>
    <property type="match status" value="1"/>
</dbReference>
<name>A0A1Q9YMC5_9FIRM</name>
<comment type="catalytic activity">
    <reaction evidence="5">
        <text>L-cysteine + L-glutamate + ATP = gamma-L-glutamyl-L-cysteine + ADP + phosphate + H(+)</text>
        <dbReference type="Rhea" id="RHEA:13285"/>
        <dbReference type="ChEBI" id="CHEBI:15378"/>
        <dbReference type="ChEBI" id="CHEBI:29985"/>
        <dbReference type="ChEBI" id="CHEBI:30616"/>
        <dbReference type="ChEBI" id="CHEBI:35235"/>
        <dbReference type="ChEBI" id="CHEBI:43474"/>
        <dbReference type="ChEBI" id="CHEBI:58173"/>
        <dbReference type="ChEBI" id="CHEBI:456216"/>
        <dbReference type="EC" id="6.3.2.2"/>
    </reaction>
</comment>
<reference evidence="6 7" key="1">
    <citation type="submission" date="2016-11" db="EMBL/GenBank/DDBJ databases">
        <title>Description of two novel members of the family Erysipelotrichaceae: Ileibacterium lipovorans gen. nov., sp. nov. and Dubosiella newyorkensis, gen. nov., sp. nov.</title>
        <authorList>
            <person name="Cox L.M."/>
            <person name="Sohn J."/>
            <person name="Tyrrell K.L."/>
            <person name="Citron D.M."/>
            <person name="Lawson P.A."/>
            <person name="Patel N.B."/>
            <person name="Iizumi T."/>
            <person name="Perez-Perez G.I."/>
            <person name="Goldstein E.J."/>
            <person name="Blaser M.J."/>
        </authorList>
    </citation>
    <scope>NUCLEOTIDE SEQUENCE [LARGE SCALE GENOMIC DNA]</scope>
    <source>
        <strain evidence="6 7">NYU-BL-K8</strain>
    </source>
</reference>
<organism evidence="6 7">
    <name type="scientific">Faecalibaculum rodentium</name>
    <dbReference type="NCBI Taxonomy" id="1702221"/>
    <lineage>
        <taxon>Bacteria</taxon>
        <taxon>Bacillati</taxon>
        <taxon>Bacillota</taxon>
        <taxon>Erysipelotrichia</taxon>
        <taxon>Erysipelotrichales</taxon>
        <taxon>Erysipelotrichaceae</taxon>
        <taxon>Faecalibaculum</taxon>
    </lineage>
</organism>
<dbReference type="RefSeq" id="WP_075884789.1">
    <property type="nucleotide sequence ID" value="NZ_CAJTBG010000054.1"/>
</dbReference>
<keyword evidence="3" id="KW-0547">Nucleotide-binding</keyword>
<dbReference type="Proteomes" id="UP000186758">
    <property type="component" value="Unassembled WGS sequence"/>
</dbReference>
<dbReference type="Gene3D" id="3.30.590.20">
    <property type="match status" value="1"/>
</dbReference>
<evidence type="ECO:0000256" key="5">
    <source>
        <dbReference type="ARBA" id="ARBA00048819"/>
    </source>
</evidence>
<dbReference type="InterPro" id="IPR035434">
    <property type="entry name" value="GCL_bact_plant"/>
</dbReference>
<dbReference type="AlphaFoldDB" id="A0A1Q9YMC5"/>